<proteinExistence type="predicted"/>
<gene>
    <name evidence="1" type="ORF">HNQ64_001890</name>
</gene>
<name>A0A7W8DQ68_9BACT</name>
<organism evidence="1 2">
    <name type="scientific">Prosthecobacter dejongeii</name>
    <dbReference type="NCBI Taxonomy" id="48465"/>
    <lineage>
        <taxon>Bacteria</taxon>
        <taxon>Pseudomonadati</taxon>
        <taxon>Verrucomicrobiota</taxon>
        <taxon>Verrucomicrobiia</taxon>
        <taxon>Verrucomicrobiales</taxon>
        <taxon>Verrucomicrobiaceae</taxon>
        <taxon>Prosthecobacter</taxon>
    </lineage>
</organism>
<dbReference type="Proteomes" id="UP000534294">
    <property type="component" value="Unassembled WGS sequence"/>
</dbReference>
<accession>A0A7W8DQ68</accession>
<comment type="caution">
    <text evidence="1">The sequence shown here is derived from an EMBL/GenBank/DDBJ whole genome shotgun (WGS) entry which is preliminary data.</text>
</comment>
<dbReference type="EMBL" id="JACHIF010000003">
    <property type="protein sequence ID" value="MBB5037641.1"/>
    <property type="molecule type" value="Genomic_DNA"/>
</dbReference>
<dbReference type="AlphaFoldDB" id="A0A7W8DQ68"/>
<sequence>MKSPALEKKVSELQLRVAEIEAKMSGPESKGWRKISGAAKGDNHLAEALKLGSQWRKRANQEDW</sequence>
<evidence type="ECO:0000313" key="2">
    <source>
        <dbReference type="Proteomes" id="UP000534294"/>
    </source>
</evidence>
<evidence type="ECO:0000313" key="1">
    <source>
        <dbReference type="EMBL" id="MBB5037641.1"/>
    </source>
</evidence>
<reference evidence="1 2" key="1">
    <citation type="submission" date="2020-08" db="EMBL/GenBank/DDBJ databases">
        <title>Genomic Encyclopedia of Type Strains, Phase IV (KMG-IV): sequencing the most valuable type-strain genomes for metagenomic binning, comparative biology and taxonomic classification.</title>
        <authorList>
            <person name="Goeker M."/>
        </authorList>
    </citation>
    <scope>NUCLEOTIDE SEQUENCE [LARGE SCALE GENOMIC DNA]</scope>
    <source>
        <strain evidence="1 2">DSM 12251</strain>
    </source>
</reference>
<protein>
    <submittedName>
        <fullName evidence="1">Uncharacterized protein</fullName>
    </submittedName>
</protein>
<keyword evidence="2" id="KW-1185">Reference proteome</keyword>
<dbReference type="RefSeq" id="WP_184207722.1">
    <property type="nucleotide sequence ID" value="NZ_JACHIF010000003.1"/>
</dbReference>